<feature type="transmembrane region" description="Helical" evidence="3">
    <location>
        <begin position="1221"/>
        <end position="1241"/>
    </location>
</feature>
<keyword evidence="4" id="KW-0732">Signal</keyword>
<reference evidence="6 7" key="1">
    <citation type="submission" date="2015-04" db="EMBL/GenBank/DDBJ databases">
        <authorList>
            <person name="Syromyatnikov M.Y."/>
            <person name="Popov V.N."/>
        </authorList>
    </citation>
    <scope>NUCLEOTIDE SEQUENCE [LARGE SCALE GENOMIC DNA]</scope>
    <source>
        <strain evidence="6">WF-38-12</strain>
    </source>
</reference>
<keyword evidence="3" id="KW-0472">Membrane</keyword>
<keyword evidence="3" id="KW-1133">Transmembrane helix</keyword>
<feature type="transmembrane region" description="Helical" evidence="3">
    <location>
        <begin position="866"/>
        <end position="888"/>
    </location>
</feature>
<evidence type="ECO:0000313" key="7">
    <source>
        <dbReference type="Proteomes" id="UP000054383"/>
    </source>
</evidence>
<dbReference type="Proteomes" id="UP000054383">
    <property type="component" value="Unassembled WGS sequence"/>
</dbReference>
<protein>
    <submittedName>
        <fullName evidence="6">Polyprotein P3</fullName>
    </submittedName>
</protein>
<feature type="signal peptide" evidence="4">
    <location>
        <begin position="1"/>
        <end position="30"/>
    </location>
</feature>
<dbReference type="InterPro" id="IPR036259">
    <property type="entry name" value="MFS_trans_sf"/>
</dbReference>
<dbReference type="GO" id="GO:0016020">
    <property type="term" value="C:membrane"/>
    <property type="evidence" value="ECO:0007669"/>
    <property type="project" value="UniProtKB-SubCell"/>
</dbReference>
<dbReference type="Pfam" id="PF14269">
    <property type="entry name" value="Arylsulfotran_2"/>
    <property type="match status" value="1"/>
</dbReference>
<keyword evidence="3" id="KW-0812">Transmembrane</keyword>
<feature type="transmembrane region" description="Helical" evidence="3">
    <location>
        <begin position="833"/>
        <end position="854"/>
    </location>
</feature>
<dbReference type="InterPro" id="IPR053143">
    <property type="entry name" value="Arylsulfate_ST"/>
</dbReference>
<feature type="region of interest" description="Disordered" evidence="2">
    <location>
        <begin position="622"/>
        <end position="647"/>
    </location>
</feature>
<feature type="region of interest" description="Disordered" evidence="2">
    <location>
        <begin position="687"/>
        <end position="719"/>
    </location>
</feature>
<evidence type="ECO:0000313" key="6">
    <source>
        <dbReference type="EMBL" id="CRG83603.1"/>
    </source>
</evidence>
<organism evidence="6 7">
    <name type="scientific">Talaromyces islandicus</name>
    <name type="common">Penicillium islandicum</name>
    <dbReference type="NCBI Taxonomy" id="28573"/>
    <lineage>
        <taxon>Eukaryota</taxon>
        <taxon>Fungi</taxon>
        <taxon>Dikarya</taxon>
        <taxon>Ascomycota</taxon>
        <taxon>Pezizomycotina</taxon>
        <taxon>Eurotiomycetes</taxon>
        <taxon>Eurotiomycetidae</taxon>
        <taxon>Eurotiales</taxon>
        <taxon>Trichocomaceae</taxon>
        <taxon>Talaromyces</taxon>
        <taxon>Talaromyces sect. Islandici</taxon>
    </lineage>
</organism>
<evidence type="ECO:0000256" key="2">
    <source>
        <dbReference type="SAM" id="MobiDB-lite"/>
    </source>
</evidence>
<keyword evidence="7" id="KW-1185">Reference proteome</keyword>
<evidence type="ECO:0000256" key="4">
    <source>
        <dbReference type="SAM" id="SignalP"/>
    </source>
</evidence>
<feature type="transmembrane region" description="Helical" evidence="3">
    <location>
        <begin position="1147"/>
        <end position="1175"/>
    </location>
</feature>
<dbReference type="Gene3D" id="1.20.1250.20">
    <property type="entry name" value="MFS general substrate transporter like domains"/>
    <property type="match status" value="1"/>
</dbReference>
<dbReference type="GO" id="GO:0022857">
    <property type="term" value="F:transmembrane transporter activity"/>
    <property type="evidence" value="ECO:0007669"/>
    <property type="project" value="InterPro"/>
</dbReference>
<feature type="transmembrane region" description="Helical" evidence="3">
    <location>
        <begin position="735"/>
        <end position="758"/>
    </location>
</feature>
<dbReference type="EMBL" id="CVMT01000001">
    <property type="protein sequence ID" value="CRG83603.1"/>
    <property type="molecule type" value="Genomic_DNA"/>
</dbReference>
<feature type="transmembrane region" description="Helical" evidence="3">
    <location>
        <begin position="1081"/>
        <end position="1103"/>
    </location>
</feature>
<feature type="transmembrane region" description="Helical" evidence="3">
    <location>
        <begin position="919"/>
        <end position="941"/>
    </location>
</feature>
<dbReference type="SUPFAM" id="SSF103473">
    <property type="entry name" value="MFS general substrate transporter"/>
    <property type="match status" value="1"/>
</dbReference>
<dbReference type="Pfam" id="PF07690">
    <property type="entry name" value="MFS_1"/>
    <property type="match status" value="1"/>
</dbReference>
<evidence type="ECO:0000259" key="5">
    <source>
        <dbReference type="PROSITE" id="PS50850"/>
    </source>
</evidence>
<feature type="chain" id="PRO_5006711051" evidence="4">
    <location>
        <begin position="31"/>
        <end position="1259"/>
    </location>
</feature>
<name>A0A0U1LKU3_TALIS</name>
<accession>A0A0U1LKU3</accession>
<dbReference type="InterPro" id="IPR039535">
    <property type="entry name" value="ASST-like"/>
</dbReference>
<dbReference type="AlphaFoldDB" id="A0A0U1LKU3"/>
<dbReference type="PROSITE" id="PS50850">
    <property type="entry name" value="MFS"/>
    <property type="match status" value="1"/>
</dbReference>
<feature type="transmembrane region" description="Helical" evidence="3">
    <location>
        <begin position="589"/>
        <end position="611"/>
    </location>
</feature>
<comment type="subcellular location">
    <subcellularLocation>
        <location evidence="1">Membrane</location>
        <topology evidence="1">Multi-pass membrane protein</topology>
    </subcellularLocation>
</comment>
<feature type="domain" description="Major facilitator superfamily (MFS) profile" evidence="5">
    <location>
        <begin position="734"/>
        <end position="1245"/>
    </location>
</feature>
<dbReference type="PANTHER" id="PTHR35340:SF9">
    <property type="entry name" value="ASST-DOMAIN-CONTAINING PROTEIN"/>
    <property type="match status" value="1"/>
</dbReference>
<evidence type="ECO:0000256" key="1">
    <source>
        <dbReference type="ARBA" id="ARBA00004141"/>
    </source>
</evidence>
<sequence>MSAFGFRSFGLSPLLLSLAILLHIINGVAGVPTQTFKSRPDLHPPIIVVQKSTPSKLSPGYFFVTPSDGENPGPLIFDNQGNLVWTGYAIAGPPISHGFHVCPHQGKDHLCFFQGAQQKGYSRGHGVILDNHYRTVRTVQSGGGMAGSDMHEFKPVGNGKTALLTVYQQRQFDMTTWNIKTGMGWIMESVFQEVDVETSQELFEWRSLDHVDPSETFTWPDHTDTSGNGLDPHAPWDYFHINSIDKNKDGDYLISSRHTCAIYKISGRDGSVMWRLHGTNPTFRNINFSFSQQHDARWLFENSTHTVLSLFNNGYNGFNQTHAYSSGMIVIIDHQNLTATMTNEYAPYLNNVLASSQGNTQVRADGHVVTGWGSSGYVSEHDEQGKLIFWALLGNGETMNYRAQKFEWEGYPTDNPAMWTYSRSDEEDSPMTFYVSWNGATQVKSWRFYGAWNQSDSYDLLAEIAKRGFETTYTHAGFYPWSYAEAIDAEGNVLGSSSDKFTFVPSPVLREYCADQLCENTFGYGMPDEIDARPLVPPAGIKTVPWVDNEDFDADADGIPRPVTVPQGHQPSNNSIESQKKYTFTRGQIAWGVALVAVVIAATIILNCVYFRRSRRYDGQFSRLKESRSDENMEATGKHHSSSPSSPWWDVRGWMRNEKPMSPRYYSLANQSRDHYADEQTTLMEWQQGHSRRRSQPVHSEAEVMGYQRDQRQREMSPPKPLPVTWMSLPRKSQLLVLCLCRVFDFLQVASLQAYMFYQLKSFDDTLSDSEISTQAGILQGAFTAAQFATAIPWGRAADAEWGGRRFVLLVGLIGTAVSCLGVAFSSSFTQAVVWRSFGGAINGTVGIIRTMIAENVKEKKYHSRAFLILPIGFNIAALFGPVIGGMLSDPVTSYPNIFGPNSLFGGDSGVQWLIKFPYALPMLANFFFMVICAVLVAVFLEETLEACKGKPGLGFYMLKLLSRILGSGSSRSYSQYSALTAHDEDGALLDSSKDGYNNTEHSKARSKRVVRVLPFHRLWTKNVLFTLLAQAFFDFQMGAFNNLWLLFLSTPRYDANDPTSPTRSLPFVFTGGLGMPPQSVGFATSILGIIGMALQFTIYPSINGRLGTARSYQYFLALFPLAYAFAPYIALAPSTTAPPVQSSGPWVWFSIIIVLFLQVSARTFTLPTSIILLNNCSPHPSVLGTIHGIGQSVSSAFRTIGPIFSGAWYGYGLTIGTVGFAWWIIALVSVFGYLAAMFVYEGSGHEILLPGEEDIELK</sequence>
<dbReference type="InterPro" id="IPR020846">
    <property type="entry name" value="MFS_dom"/>
</dbReference>
<proteinExistence type="predicted"/>
<feature type="transmembrane region" description="Helical" evidence="3">
    <location>
        <begin position="778"/>
        <end position="795"/>
    </location>
</feature>
<gene>
    <name evidence="6" type="ORF">PISL3812_00957</name>
</gene>
<dbReference type="InterPro" id="IPR011701">
    <property type="entry name" value="MFS"/>
</dbReference>
<dbReference type="PANTHER" id="PTHR35340">
    <property type="entry name" value="PQQ ENZYME REPEAT PROTEIN-RELATED"/>
    <property type="match status" value="1"/>
</dbReference>
<feature type="transmembrane region" description="Helical" evidence="3">
    <location>
        <begin position="1115"/>
        <end position="1135"/>
    </location>
</feature>
<dbReference type="OMA" id="HEFMPIN"/>
<feature type="transmembrane region" description="Helical" evidence="3">
    <location>
        <begin position="807"/>
        <end position="827"/>
    </location>
</feature>
<dbReference type="OrthoDB" id="10262656at2759"/>
<feature type="transmembrane region" description="Helical" evidence="3">
    <location>
        <begin position="1024"/>
        <end position="1048"/>
    </location>
</feature>
<evidence type="ECO:0000256" key="3">
    <source>
        <dbReference type="SAM" id="Phobius"/>
    </source>
</evidence>